<protein>
    <submittedName>
        <fullName evidence="8">Aryl-alcohol dehydrogenase</fullName>
    </submittedName>
</protein>
<dbReference type="EMBL" id="QQAV01000005">
    <property type="protein sequence ID" value="RDI24409.1"/>
    <property type="molecule type" value="Genomic_DNA"/>
</dbReference>
<dbReference type="InterPro" id="IPR002328">
    <property type="entry name" value="ADH_Zn_CS"/>
</dbReference>
<dbReference type="PANTHER" id="PTHR43350">
    <property type="entry name" value="NAD-DEPENDENT ALCOHOL DEHYDROGENASE"/>
    <property type="match status" value="1"/>
</dbReference>
<evidence type="ECO:0000256" key="2">
    <source>
        <dbReference type="ARBA" id="ARBA00008072"/>
    </source>
</evidence>
<dbReference type="GO" id="GO:0016616">
    <property type="term" value="F:oxidoreductase activity, acting on the CH-OH group of donors, NAD or NADP as acceptor"/>
    <property type="evidence" value="ECO:0007669"/>
    <property type="project" value="UniProtKB-ARBA"/>
</dbReference>
<sequence length="367" mass="37681">MRITAALSTTPGQAFELAELDLDDPRDDEVVVRVAGVGLCHTDVVGHQGLLSLKLPAVFGHEGAGIVERVGARVTKVRPGDAVLMTFMSCGHCPSCSAAAPAYCHRMRPLNFGGTRADGSVTLRRAGAPVGGHFFGQSAFASHALAHERNVVPLLDGMPLAISGALGCGVQTGAGAIMRSLAAPADSSLVVLGGGSVGLSAVMGGVIQGCRTIIVVEPQASRRTLALSLGATHTIDPAAAGPLAAAVRAILPTGADCVLDTTGRAETMEAGIQALAPRGRFGFLGIPPRMDATLPGQIVPAIAAGLSFRGITEGDSDIDTFLPELMRLHLAGRLPFDRLVQTYPLAHIDQALADQHAGRCVKAVLIP</sequence>
<dbReference type="PANTHER" id="PTHR43350:SF21">
    <property type="entry name" value="S-NITROSOMYCOTHIOL REDUCTASE MSCR"/>
    <property type="match status" value="1"/>
</dbReference>
<name>A0A370FEY8_9BURK</name>
<dbReference type="SMART" id="SM00829">
    <property type="entry name" value="PKS_ER"/>
    <property type="match status" value="1"/>
</dbReference>
<comment type="cofactor">
    <cofactor evidence="1 6">
        <name>Zn(2+)</name>
        <dbReference type="ChEBI" id="CHEBI:29105"/>
    </cofactor>
</comment>
<dbReference type="InterPro" id="IPR013154">
    <property type="entry name" value="ADH-like_N"/>
</dbReference>
<dbReference type="CDD" id="cd08278">
    <property type="entry name" value="benzyl_alcohol_DH"/>
    <property type="match status" value="1"/>
</dbReference>
<dbReference type="PROSITE" id="PS00059">
    <property type="entry name" value="ADH_ZINC"/>
    <property type="match status" value="1"/>
</dbReference>
<reference evidence="8 9" key="1">
    <citation type="submission" date="2018-07" db="EMBL/GenBank/DDBJ databases">
        <title>Genomic Encyclopedia of Type Strains, Phase IV (KMG-IV): sequencing the most valuable type-strain genomes for metagenomic binning, comparative biology and taxonomic classification.</title>
        <authorList>
            <person name="Goeker M."/>
        </authorList>
    </citation>
    <scope>NUCLEOTIDE SEQUENCE [LARGE SCALE GENOMIC DNA]</scope>
    <source>
        <strain evidence="8 9">DSM 21352</strain>
    </source>
</reference>
<dbReference type="InterPro" id="IPR036291">
    <property type="entry name" value="NAD(P)-bd_dom_sf"/>
</dbReference>
<dbReference type="InterPro" id="IPR020843">
    <property type="entry name" value="ER"/>
</dbReference>
<evidence type="ECO:0000313" key="9">
    <source>
        <dbReference type="Proteomes" id="UP000255265"/>
    </source>
</evidence>
<dbReference type="Gene3D" id="3.90.180.10">
    <property type="entry name" value="Medium-chain alcohol dehydrogenases, catalytic domain"/>
    <property type="match status" value="1"/>
</dbReference>
<evidence type="ECO:0000256" key="4">
    <source>
        <dbReference type="ARBA" id="ARBA00022833"/>
    </source>
</evidence>
<evidence type="ECO:0000256" key="1">
    <source>
        <dbReference type="ARBA" id="ARBA00001947"/>
    </source>
</evidence>
<evidence type="ECO:0000313" key="8">
    <source>
        <dbReference type="EMBL" id="RDI24409.1"/>
    </source>
</evidence>
<dbReference type="Pfam" id="PF00107">
    <property type="entry name" value="ADH_zinc_N"/>
    <property type="match status" value="1"/>
</dbReference>
<dbReference type="Gene3D" id="3.40.50.720">
    <property type="entry name" value="NAD(P)-binding Rossmann-like Domain"/>
    <property type="match status" value="1"/>
</dbReference>
<dbReference type="Pfam" id="PF08240">
    <property type="entry name" value="ADH_N"/>
    <property type="match status" value="1"/>
</dbReference>
<dbReference type="InterPro" id="IPR011032">
    <property type="entry name" value="GroES-like_sf"/>
</dbReference>
<keyword evidence="9" id="KW-1185">Reference proteome</keyword>
<comment type="similarity">
    <text evidence="2 6">Belongs to the zinc-containing alcohol dehydrogenase family.</text>
</comment>
<dbReference type="OrthoDB" id="9770544at2"/>
<comment type="caution">
    <text evidence="8">The sequence shown here is derived from an EMBL/GenBank/DDBJ whole genome shotgun (WGS) entry which is preliminary data.</text>
</comment>
<dbReference type="InterPro" id="IPR013149">
    <property type="entry name" value="ADH-like_C"/>
</dbReference>
<dbReference type="AlphaFoldDB" id="A0A370FEY8"/>
<dbReference type="GO" id="GO:0008270">
    <property type="term" value="F:zinc ion binding"/>
    <property type="evidence" value="ECO:0007669"/>
    <property type="project" value="InterPro"/>
</dbReference>
<dbReference type="Proteomes" id="UP000255265">
    <property type="component" value="Unassembled WGS sequence"/>
</dbReference>
<dbReference type="SUPFAM" id="SSF51735">
    <property type="entry name" value="NAD(P)-binding Rossmann-fold domains"/>
    <property type="match status" value="1"/>
</dbReference>
<evidence type="ECO:0000259" key="7">
    <source>
        <dbReference type="SMART" id="SM00829"/>
    </source>
</evidence>
<organism evidence="8 9">
    <name type="scientific">Pseudacidovorax intermedius</name>
    <dbReference type="NCBI Taxonomy" id="433924"/>
    <lineage>
        <taxon>Bacteria</taxon>
        <taxon>Pseudomonadati</taxon>
        <taxon>Pseudomonadota</taxon>
        <taxon>Betaproteobacteria</taxon>
        <taxon>Burkholderiales</taxon>
        <taxon>Comamonadaceae</taxon>
        <taxon>Pseudacidovorax</taxon>
    </lineage>
</organism>
<proteinExistence type="inferred from homology"/>
<dbReference type="SUPFAM" id="SSF50129">
    <property type="entry name" value="GroES-like"/>
    <property type="match status" value="1"/>
</dbReference>
<keyword evidence="4 6" id="KW-0862">Zinc</keyword>
<gene>
    <name evidence="8" type="ORF">DFR41_105324</name>
</gene>
<keyword evidence="3 6" id="KW-0479">Metal-binding</keyword>
<dbReference type="RefSeq" id="WP_114803351.1">
    <property type="nucleotide sequence ID" value="NZ_QQAV01000005.1"/>
</dbReference>
<evidence type="ECO:0000256" key="5">
    <source>
        <dbReference type="ARBA" id="ARBA00023002"/>
    </source>
</evidence>
<feature type="domain" description="Enoyl reductase (ER)" evidence="7">
    <location>
        <begin position="12"/>
        <end position="365"/>
    </location>
</feature>
<accession>A0A370FEY8</accession>
<evidence type="ECO:0000256" key="3">
    <source>
        <dbReference type="ARBA" id="ARBA00022723"/>
    </source>
</evidence>
<evidence type="ECO:0000256" key="6">
    <source>
        <dbReference type="RuleBase" id="RU361277"/>
    </source>
</evidence>
<keyword evidence="5" id="KW-0560">Oxidoreductase</keyword>